<protein>
    <submittedName>
        <fullName evidence="1">Uncharacterized protein</fullName>
    </submittedName>
</protein>
<dbReference type="RefSeq" id="WP_353714162.1">
    <property type="nucleotide sequence ID" value="NZ_CP159307.1"/>
</dbReference>
<gene>
    <name evidence="1" type="ORF">ABV300_06995</name>
</gene>
<reference evidence="1" key="1">
    <citation type="submission" date="2024-06" db="EMBL/GenBank/DDBJ databases">
        <title>A Novel Isolate, Dehalogenimonas sp. Strain 4OHTPN, Dechlorinates Aromatic 4 Hydroxy chlorothalonil by a Novel Reductive Dehalogenase.</title>
        <authorList>
            <person name="Liu G."/>
        </authorList>
    </citation>
    <scope>NUCLEOTIDE SEQUENCE</scope>
    <source>
        <strain evidence="1">4OHTPN</strain>
    </source>
</reference>
<dbReference type="EMBL" id="CP159307">
    <property type="protein sequence ID" value="XCH32897.1"/>
    <property type="molecule type" value="Genomic_DNA"/>
</dbReference>
<evidence type="ECO:0000313" key="1">
    <source>
        <dbReference type="EMBL" id="XCH32897.1"/>
    </source>
</evidence>
<dbReference type="AlphaFoldDB" id="A0AAU8G981"/>
<name>A0AAU8G981_9CHLR</name>
<organism evidence="1">
    <name type="scientific">Dehalogenimonas sp. 4OHTPN</name>
    <dbReference type="NCBI Taxonomy" id="3166643"/>
    <lineage>
        <taxon>Bacteria</taxon>
        <taxon>Bacillati</taxon>
        <taxon>Chloroflexota</taxon>
        <taxon>Dehalococcoidia</taxon>
        <taxon>Dehalococcoidales</taxon>
        <taxon>Dehalococcoidaceae</taxon>
        <taxon>Dehalogenimonas</taxon>
    </lineage>
</organism>
<sequence length="79" mass="9291">MEPMKDTVKVEKLFASGRVSLVDPETKYRYTLMAYCPRDNGRAYISRYERWGSRLSRVVFSCSECLNTFEAEPQDLWIV</sequence>
<accession>A0AAU8G981</accession>
<proteinExistence type="predicted"/>